<dbReference type="SUPFAM" id="SSF103473">
    <property type="entry name" value="MFS general substrate transporter"/>
    <property type="match status" value="1"/>
</dbReference>
<dbReference type="RefSeq" id="WP_079639184.1">
    <property type="nucleotide sequence ID" value="NZ_FUYP01000015.1"/>
</dbReference>
<dbReference type="InterPro" id="IPR052528">
    <property type="entry name" value="Sugar_transport-like"/>
</dbReference>
<dbReference type="InterPro" id="IPR036259">
    <property type="entry name" value="MFS_trans_sf"/>
</dbReference>
<evidence type="ECO:0000313" key="5">
    <source>
        <dbReference type="EMBL" id="SKB73508.1"/>
    </source>
</evidence>
<evidence type="ECO:0000313" key="6">
    <source>
        <dbReference type="Proteomes" id="UP000190044"/>
    </source>
</evidence>
<keyword evidence="3 4" id="KW-0472">Membrane</keyword>
<dbReference type="OrthoDB" id="9772882at2"/>
<dbReference type="Gene3D" id="1.20.1250.20">
    <property type="entry name" value="MFS general substrate transporter like domains"/>
    <property type="match status" value="1"/>
</dbReference>
<accession>A0A1T5DP41</accession>
<dbReference type="AlphaFoldDB" id="A0A1T5DP41"/>
<gene>
    <name evidence="5" type="ORF">SAMN06295937_1015103</name>
</gene>
<evidence type="ECO:0000256" key="2">
    <source>
        <dbReference type="ARBA" id="ARBA00022989"/>
    </source>
</evidence>
<organism evidence="5 6">
    <name type="scientific">Sphingopyxis flava</name>
    <dbReference type="NCBI Taxonomy" id="1507287"/>
    <lineage>
        <taxon>Bacteria</taxon>
        <taxon>Pseudomonadati</taxon>
        <taxon>Pseudomonadota</taxon>
        <taxon>Alphaproteobacteria</taxon>
        <taxon>Sphingomonadales</taxon>
        <taxon>Sphingomonadaceae</taxon>
        <taxon>Sphingopyxis</taxon>
    </lineage>
</organism>
<dbReference type="Pfam" id="PF07690">
    <property type="entry name" value="MFS_1"/>
    <property type="match status" value="1"/>
</dbReference>
<reference evidence="6" key="1">
    <citation type="submission" date="2017-02" db="EMBL/GenBank/DDBJ databases">
        <authorList>
            <person name="Varghese N."/>
            <person name="Submissions S."/>
        </authorList>
    </citation>
    <scope>NUCLEOTIDE SEQUENCE [LARGE SCALE GENOMIC DNA]</scope>
    <source>
        <strain evidence="6">R11H</strain>
    </source>
</reference>
<feature type="transmembrane region" description="Helical" evidence="4">
    <location>
        <begin position="132"/>
        <end position="154"/>
    </location>
</feature>
<dbReference type="InterPro" id="IPR011701">
    <property type="entry name" value="MFS"/>
</dbReference>
<dbReference type="Proteomes" id="UP000190044">
    <property type="component" value="Unassembled WGS sequence"/>
</dbReference>
<keyword evidence="1 4" id="KW-0812">Transmembrane</keyword>
<dbReference type="GO" id="GO:0022857">
    <property type="term" value="F:transmembrane transporter activity"/>
    <property type="evidence" value="ECO:0007669"/>
    <property type="project" value="InterPro"/>
</dbReference>
<dbReference type="PANTHER" id="PTHR23526">
    <property type="entry name" value="INTEGRAL MEMBRANE TRANSPORT PROTEIN-RELATED"/>
    <property type="match status" value="1"/>
</dbReference>
<feature type="transmembrane region" description="Helical" evidence="4">
    <location>
        <begin position="66"/>
        <end position="88"/>
    </location>
</feature>
<keyword evidence="6" id="KW-1185">Reference proteome</keyword>
<evidence type="ECO:0000256" key="3">
    <source>
        <dbReference type="ARBA" id="ARBA00023136"/>
    </source>
</evidence>
<keyword evidence="2 4" id="KW-1133">Transmembrane helix</keyword>
<dbReference type="PANTHER" id="PTHR23526:SF2">
    <property type="entry name" value="MAJOR FACILITATOR SUPERFAMILY (MFS) PROFILE DOMAIN-CONTAINING PROTEIN"/>
    <property type="match status" value="1"/>
</dbReference>
<proteinExistence type="predicted"/>
<evidence type="ECO:0000256" key="4">
    <source>
        <dbReference type="SAM" id="Phobius"/>
    </source>
</evidence>
<feature type="transmembrane region" description="Helical" evidence="4">
    <location>
        <begin position="94"/>
        <end position="120"/>
    </location>
</feature>
<evidence type="ECO:0000256" key="1">
    <source>
        <dbReference type="ARBA" id="ARBA00022692"/>
    </source>
</evidence>
<dbReference type="EMBL" id="FUYP01000015">
    <property type="protein sequence ID" value="SKB73508.1"/>
    <property type="molecule type" value="Genomic_DNA"/>
</dbReference>
<sequence>MQLILFLGTWQFAINFATPSFTVYLVRQLGYDMTVVMSLSIASQVANAITLRNWGAAADRFANKSVLLVAAPLYIMCIAAMIGGSQIADERLRLAWLAGLHLLMGAAVAGVTLATANIALKLSPRGEAASYLAASAVVTALAAGSAPILGGMVADFFAARELELVGRWTNPEGVYTYLSLALSNWDFYFLLSALFGLYALHRLGFVREEGEVGREEIVRHMLRETRGTIHNFSTVTGLKALTAVPSSLVRELRVRRRYSRLQAARSSADAPN</sequence>
<protein>
    <submittedName>
        <fullName evidence="5">Major Facilitator Superfamily protein</fullName>
    </submittedName>
</protein>
<feature type="transmembrane region" description="Helical" evidence="4">
    <location>
        <begin position="174"/>
        <end position="200"/>
    </location>
</feature>
<name>A0A1T5DP41_9SPHN</name>